<evidence type="ECO:0000256" key="1">
    <source>
        <dbReference type="SAM" id="Phobius"/>
    </source>
</evidence>
<protein>
    <submittedName>
        <fullName evidence="2">Uncharacterized protein</fullName>
    </submittedName>
</protein>
<comment type="caution">
    <text evidence="2">The sequence shown here is derived from an EMBL/GenBank/DDBJ whole genome shotgun (WGS) entry which is preliminary data.</text>
</comment>
<evidence type="ECO:0000313" key="3">
    <source>
        <dbReference type="Proteomes" id="UP000054387"/>
    </source>
</evidence>
<keyword evidence="1" id="KW-1133">Transmembrane helix</keyword>
<feature type="transmembrane region" description="Helical" evidence="1">
    <location>
        <begin position="35"/>
        <end position="56"/>
    </location>
</feature>
<name>A0A0W1R9M7_9EURY</name>
<keyword evidence="1" id="KW-0472">Membrane</keyword>
<keyword evidence="1" id="KW-0812">Transmembrane</keyword>
<dbReference type="Proteomes" id="UP000054387">
    <property type="component" value="Unassembled WGS sequence"/>
</dbReference>
<keyword evidence="3" id="KW-1185">Reference proteome</keyword>
<proteinExistence type="predicted"/>
<gene>
    <name evidence="2" type="ORF">AUR64_10620</name>
</gene>
<organism evidence="2 3">
    <name type="scientific">Haloprofundus marisrubri</name>
    <dbReference type="NCBI Taxonomy" id="1514971"/>
    <lineage>
        <taxon>Archaea</taxon>
        <taxon>Methanobacteriati</taxon>
        <taxon>Methanobacteriota</taxon>
        <taxon>Stenosarchaea group</taxon>
        <taxon>Halobacteria</taxon>
        <taxon>Halobacteriales</taxon>
        <taxon>Haloferacaceae</taxon>
        <taxon>Haloprofundus</taxon>
    </lineage>
</organism>
<dbReference type="EMBL" id="LOPU01000018">
    <property type="protein sequence ID" value="KTG10046.1"/>
    <property type="molecule type" value="Genomic_DNA"/>
</dbReference>
<accession>A0A0W1R9M7</accession>
<evidence type="ECO:0000313" key="2">
    <source>
        <dbReference type="EMBL" id="KTG10046.1"/>
    </source>
</evidence>
<dbReference type="AlphaFoldDB" id="A0A0W1R9M7"/>
<sequence>MARTLGLSTRTRRVEDGLLAATEIETMRPNQTVGVFFLVVAAVSFVVSALPIAPWWPLSRPIQILAWAVIGLLILVLTRQKRRHR</sequence>
<feature type="transmembrane region" description="Helical" evidence="1">
    <location>
        <begin position="62"/>
        <end position="78"/>
    </location>
</feature>
<reference evidence="2 3" key="1">
    <citation type="submission" date="2015-12" db="EMBL/GenBank/DDBJ databases">
        <title>Haloprofundus marisrubri gen. nov., sp. nov., an extremely halophilic archaeon isolated from the Discovery deep brine-seawater interface in the Red Sea.</title>
        <authorList>
            <person name="Zhang G."/>
            <person name="Stingl U."/>
            <person name="Rashid M."/>
        </authorList>
    </citation>
    <scope>NUCLEOTIDE SEQUENCE [LARGE SCALE GENOMIC DNA]</scope>
    <source>
        <strain evidence="2 3">SB9</strain>
    </source>
</reference>